<dbReference type="InterPro" id="IPR042529">
    <property type="entry name" value="IF_2B-like_C"/>
</dbReference>
<reference evidence="1" key="1">
    <citation type="journal article" date="2014" name="Front. Microbiol.">
        <title>High frequency of phylogenetically diverse reductive dehalogenase-homologous genes in deep subseafloor sedimentary metagenomes.</title>
        <authorList>
            <person name="Kawai M."/>
            <person name="Futagami T."/>
            <person name="Toyoda A."/>
            <person name="Takaki Y."/>
            <person name="Nishi S."/>
            <person name="Hori S."/>
            <person name="Arai W."/>
            <person name="Tsubouchi T."/>
            <person name="Morono Y."/>
            <person name="Uchiyama I."/>
            <person name="Ito T."/>
            <person name="Fujiyama A."/>
            <person name="Inagaki F."/>
            <person name="Takami H."/>
        </authorList>
    </citation>
    <scope>NUCLEOTIDE SEQUENCE</scope>
    <source>
        <strain evidence="1">Expedition CK06-06</strain>
    </source>
</reference>
<sequence length="52" mass="5566">ALAAKDNNIPFYVAAPSSTLSLHETVKDVTIEQRDSTEVSNVLGILQKLGPN</sequence>
<accession>X1A5X8</accession>
<dbReference type="Pfam" id="PF01008">
    <property type="entry name" value="IF-2B"/>
    <property type="match status" value="1"/>
</dbReference>
<proteinExistence type="predicted"/>
<dbReference type="EMBL" id="BART01014825">
    <property type="protein sequence ID" value="GAG77535.1"/>
    <property type="molecule type" value="Genomic_DNA"/>
</dbReference>
<evidence type="ECO:0000313" key="1">
    <source>
        <dbReference type="EMBL" id="GAG77535.1"/>
    </source>
</evidence>
<name>X1A5X8_9ZZZZ</name>
<dbReference type="SUPFAM" id="SSF100950">
    <property type="entry name" value="NagB/RpiA/CoA transferase-like"/>
    <property type="match status" value="1"/>
</dbReference>
<comment type="caution">
    <text evidence="1">The sequence shown here is derived from an EMBL/GenBank/DDBJ whole genome shotgun (WGS) entry which is preliminary data.</text>
</comment>
<gene>
    <name evidence="1" type="ORF">S01H4_29231</name>
</gene>
<dbReference type="Gene3D" id="3.40.50.10470">
    <property type="entry name" value="Translation initiation factor eif-2b, domain 2"/>
    <property type="match status" value="1"/>
</dbReference>
<feature type="non-terminal residue" evidence="1">
    <location>
        <position position="1"/>
    </location>
</feature>
<dbReference type="AlphaFoldDB" id="X1A5X8"/>
<protein>
    <submittedName>
        <fullName evidence="1">Uncharacterized protein</fullName>
    </submittedName>
</protein>
<dbReference type="InterPro" id="IPR000649">
    <property type="entry name" value="IF-2B-related"/>
</dbReference>
<dbReference type="InterPro" id="IPR037171">
    <property type="entry name" value="NagB/RpiA_transferase-like"/>
</dbReference>
<organism evidence="1">
    <name type="scientific">marine sediment metagenome</name>
    <dbReference type="NCBI Taxonomy" id="412755"/>
    <lineage>
        <taxon>unclassified sequences</taxon>
        <taxon>metagenomes</taxon>
        <taxon>ecological metagenomes</taxon>
    </lineage>
</organism>